<keyword evidence="1" id="KW-0472">Membrane</keyword>
<evidence type="ECO:0000313" key="2">
    <source>
        <dbReference type="EMBL" id="RIB01233.1"/>
    </source>
</evidence>
<dbReference type="Proteomes" id="UP000266673">
    <property type="component" value="Unassembled WGS sequence"/>
</dbReference>
<protein>
    <submittedName>
        <fullName evidence="2">Uncharacterized protein</fullName>
    </submittedName>
</protein>
<feature type="transmembrane region" description="Helical" evidence="1">
    <location>
        <begin position="50"/>
        <end position="70"/>
    </location>
</feature>
<gene>
    <name evidence="2" type="ORF">C2G38_2231473</name>
</gene>
<dbReference type="PROSITE" id="PS51257">
    <property type="entry name" value="PROKAR_LIPOPROTEIN"/>
    <property type="match status" value="1"/>
</dbReference>
<reference evidence="2 3" key="1">
    <citation type="submission" date="2018-06" db="EMBL/GenBank/DDBJ databases">
        <title>Comparative genomics reveals the genomic features of Rhizophagus irregularis, R. cerebriforme, R. diaphanum and Gigaspora rosea, and their symbiotic lifestyle signature.</title>
        <authorList>
            <person name="Morin E."/>
            <person name="San Clemente H."/>
            <person name="Chen E.C.H."/>
            <person name="De La Providencia I."/>
            <person name="Hainaut M."/>
            <person name="Kuo A."/>
            <person name="Kohler A."/>
            <person name="Murat C."/>
            <person name="Tang N."/>
            <person name="Roy S."/>
            <person name="Loubradou J."/>
            <person name="Henrissat B."/>
            <person name="Grigoriev I.V."/>
            <person name="Corradi N."/>
            <person name="Roux C."/>
            <person name="Martin F.M."/>
        </authorList>
    </citation>
    <scope>NUCLEOTIDE SEQUENCE [LARGE SCALE GENOMIC DNA]</scope>
    <source>
        <strain evidence="2 3">DAOM 194757</strain>
    </source>
</reference>
<name>A0A397U1F7_9GLOM</name>
<dbReference type="AlphaFoldDB" id="A0A397U1F7"/>
<organism evidence="2 3">
    <name type="scientific">Gigaspora rosea</name>
    <dbReference type="NCBI Taxonomy" id="44941"/>
    <lineage>
        <taxon>Eukaryota</taxon>
        <taxon>Fungi</taxon>
        <taxon>Fungi incertae sedis</taxon>
        <taxon>Mucoromycota</taxon>
        <taxon>Glomeromycotina</taxon>
        <taxon>Glomeromycetes</taxon>
        <taxon>Diversisporales</taxon>
        <taxon>Gigasporaceae</taxon>
        <taxon>Gigaspora</taxon>
    </lineage>
</organism>
<keyword evidence="1" id="KW-1133">Transmembrane helix</keyword>
<keyword evidence="3" id="KW-1185">Reference proteome</keyword>
<comment type="caution">
    <text evidence="2">The sequence shown here is derived from an EMBL/GenBank/DDBJ whole genome shotgun (WGS) entry which is preliminary data.</text>
</comment>
<sequence length="83" mass="9721">MDLQLRIFGVVFPVVYFPFFLIAFGVYGLLSSCFRHLWWYLEIDLWLRSLYISGVGVSGSLFVVFGVYNVDLEMDLRLRFLAL</sequence>
<keyword evidence="1" id="KW-0812">Transmembrane</keyword>
<accession>A0A397U1F7</accession>
<evidence type="ECO:0000313" key="3">
    <source>
        <dbReference type="Proteomes" id="UP000266673"/>
    </source>
</evidence>
<proteinExistence type="predicted"/>
<evidence type="ECO:0000256" key="1">
    <source>
        <dbReference type="SAM" id="Phobius"/>
    </source>
</evidence>
<feature type="transmembrane region" description="Helical" evidence="1">
    <location>
        <begin position="7"/>
        <end position="30"/>
    </location>
</feature>
<dbReference type="EMBL" id="QKWP01003240">
    <property type="protein sequence ID" value="RIB01233.1"/>
    <property type="molecule type" value="Genomic_DNA"/>
</dbReference>